<dbReference type="AlphaFoldDB" id="A0BF68"/>
<gene>
    <name evidence="1" type="ORF">GSPATT00028220001</name>
</gene>
<proteinExistence type="predicted"/>
<dbReference type="InParanoid" id="A0BF68"/>
<dbReference type="EMBL" id="CT867990">
    <property type="protein sequence ID" value="CAK57185.1"/>
    <property type="molecule type" value="Genomic_DNA"/>
</dbReference>
<keyword evidence="2" id="KW-1185">Reference proteome</keyword>
<name>A0BF68_PARTE</name>
<dbReference type="GeneID" id="5010367"/>
<reference evidence="1 2" key="1">
    <citation type="journal article" date="2006" name="Nature">
        <title>Global trends of whole-genome duplications revealed by the ciliate Paramecium tetraurelia.</title>
        <authorList>
            <consortium name="Genoscope"/>
            <person name="Aury J.-M."/>
            <person name="Jaillon O."/>
            <person name="Duret L."/>
            <person name="Noel B."/>
            <person name="Jubin C."/>
            <person name="Porcel B.M."/>
            <person name="Segurens B."/>
            <person name="Daubin V."/>
            <person name="Anthouard V."/>
            <person name="Aiach N."/>
            <person name="Arnaiz O."/>
            <person name="Billaut A."/>
            <person name="Beisson J."/>
            <person name="Blanc I."/>
            <person name="Bouhouche K."/>
            <person name="Camara F."/>
            <person name="Duharcourt S."/>
            <person name="Guigo R."/>
            <person name="Gogendeau D."/>
            <person name="Katinka M."/>
            <person name="Keller A.-M."/>
            <person name="Kissmehl R."/>
            <person name="Klotz C."/>
            <person name="Koll F."/>
            <person name="Le Moue A."/>
            <person name="Lepere C."/>
            <person name="Malinsky S."/>
            <person name="Nowacki M."/>
            <person name="Nowak J.K."/>
            <person name="Plattner H."/>
            <person name="Poulain J."/>
            <person name="Ruiz F."/>
            <person name="Serrano V."/>
            <person name="Zagulski M."/>
            <person name="Dessen P."/>
            <person name="Betermier M."/>
            <person name="Weissenbach J."/>
            <person name="Scarpelli C."/>
            <person name="Schachter V."/>
            <person name="Sperling L."/>
            <person name="Meyer E."/>
            <person name="Cohen J."/>
            <person name="Wincker P."/>
        </authorList>
    </citation>
    <scope>NUCLEOTIDE SEQUENCE [LARGE SCALE GENOMIC DNA]</scope>
    <source>
        <strain evidence="1 2">Stock d4-2</strain>
    </source>
</reference>
<dbReference type="KEGG" id="ptm:GSPATT00028220001"/>
<organism evidence="1 2">
    <name type="scientific">Paramecium tetraurelia</name>
    <dbReference type="NCBI Taxonomy" id="5888"/>
    <lineage>
        <taxon>Eukaryota</taxon>
        <taxon>Sar</taxon>
        <taxon>Alveolata</taxon>
        <taxon>Ciliophora</taxon>
        <taxon>Intramacronucleata</taxon>
        <taxon>Oligohymenophorea</taxon>
        <taxon>Peniculida</taxon>
        <taxon>Parameciidae</taxon>
        <taxon>Paramecium</taxon>
    </lineage>
</organism>
<evidence type="ECO:0000313" key="2">
    <source>
        <dbReference type="Proteomes" id="UP000000600"/>
    </source>
</evidence>
<dbReference type="Proteomes" id="UP000000600">
    <property type="component" value="Unassembled WGS sequence"/>
</dbReference>
<accession>A0BF68</accession>
<protein>
    <submittedName>
        <fullName evidence="1">Uncharacterized protein</fullName>
    </submittedName>
</protein>
<dbReference type="HOGENOM" id="CLU_1312285_0_0_1"/>
<evidence type="ECO:0000313" key="1">
    <source>
        <dbReference type="EMBL" id="CAK57185.1"/>
    </source>
</evidence>
<sequence>MQDSITLILYRNTLSWRLLHALRLRWVCLYQPSIKNLQIRLSKKCSIQIQGVTEGNQIWGMIIHLNMLQCRLQQGFTKMVQNWPWKVSSQVVKQKVEDNSICVLLPHNYTIHDTAEFNGHFNLQQKKEGGKSSSFPINHLNLLLQSQKEVIQLKLNISGIQDNLHHLPKSVPIRPNVATTEQMNKIQRQSNLTLIEGDEFLTAGWQRIYI</sequence>
<dbReference type="RefSeq" id="XP_001424583.1">
    <property type="nucleotide sequence ID" value="XM_001424546.1"/>
</dbReference>